<gene>
    <name evidence="1" type="ORF">FEM03_23105</name>
</gene>
<dbReference type="AlphaFoldDB" id="A0A5R8K7S9"/>
<organism evidence="1 2">
    <name type="scientific">Phragmitibacter flavus</name>
    <dbReference type="NCBI Taxonomy" id="2576071"/>
    <lineage>
        <taxon>Bacteria</taxon>
        <taxon>Pseudomonadati</taxon>
        <taxon>Verrucomicrobiota</taxon>
        <taxon>Verrucomicrobiia</taxon>
        <taxon>Verrucomicrobiales</taxon>
        <taxon>Verrucomicrobiaceae</taxon>
        <taxon>Phragmitibacter</taxon>
    </lineage>
</organism>
<sequence>MKTYKIILTSGEAVFLDACFYREERHLVNFMLTSSETVAIYSKSTIIMIDEVPVGTRASKVRQLA</sequence>
<dbReference type="Proteomes" id="UP000306196">
    <property type="component" value="Unassembled WGS sequence"/>
</dbReference>
<proteinExistence type="predicted"/>
<comment type="caution">
    <text evidence="1">The sequence shown here is derived from an EMBL/GenBank/DDBJ whole genome shotgun (WGS) entry which is preliminary data.</text>
</comment>
<evidence type="ECO:0000313" key="1">
    <source>
        <dbReference type="EMBL" id="TLD68393.1"/>
    </source>
</evidence>
<accession>A0A5R8K7S9</accession>
<dbReference type="RefSeq" id="WP_138088686.1">
    <property type="nucleotide sequence ID" value="NZ_VAUV01000026.1"/>
</dbReference>
<name>A0A5R8K7S9_9BACT</name>
<dbReference type="EMBL" id="VAUV01000026">
    <property type="protein sequence ID" value="TLD68393.1"/>
    <property type="molecule type" value="Genomic_DNA"/>
</dbReference>
<reference evidence="1 2" key="1">
    <citation type="submission" date="2019-05" db="EMBL/GenBank/DDBJ databases">
        <title>Verrucobacter flavum gen. nov., sp. nov. a new member of the family Verrucomicrobiaceae.</title>
        <authorList>
            <person name="Szuroczki S."/>
            <person name="Abbaszade G."/>
            <person name="Szabo A."/>
            <person name="Felfoldi T."/>
            <person name="Schumann P."/>
            <person name="Boka K."/>
            <person name="Keki Z."/>
            <person name="Toumi M."/>
            <person name="Toth E."/>
        </authorList>
    </citation>
    <scope>NUCLEOTIDE SEQUENCE [LARGE SCALE GENOMIC DNA]</scope>
    <source>
        <strain evidence="1 2">MG-N-17</strain>
    </source>
</reference>
<keyword evidence="2" id="KW-1185">Reference proteome</keyword>
<protein>
    <submittedName>
        <fullName evidence="1">Uncharacterized protein</fullName>
    </submittedName>
</protein>
<evidence type="ECO:0000313" key="2">
    <source>
        <dbReference type="Proteomes" id="UP000306196"/>
    </source>
</evidence>